<keyword evidence="5" id="KW-1185">Reference proteome</keyword>
<feature type="chain" id="PRO_5037274736" evidence="3">
    <location>
        <begin position="33"/>
        <end position="349"/>
    </location>
</feature>
<reference evidence="4" key="1">
    <citation type="submission" date="2020-12" db="EMBL/GenBank/DDBJ databases">
        <title>Genomic characterization of non-nitrogen-fixing Frankia strains.</title>
        <authorList>
            <person name="Carlos-Shanley C."/>
            <person name="Guerra T."/>
            <person name="Hahn D."/>
        </authorList>
    </citation>
    <scope>NUCLEOTIDE SEQUENCE</scope>
    <source>
        <strain evidence="4">CN6</strain>
    </source>
</reference>
<proteinExistence type="predicted"/>
<dbReference type="RefSeq" id="WP_203005877.1">
    <property type="nucleotide sequence ID" value="NZ_JADWYU010000215.1"/>
</dbReference>
<evidence type="ECO:0000256" key="1">
    <source>
        <dbReference type="SAM" id="MobiDB-lite"/>
    </source>
</evidence>
<keyword evidence="2" id="KW-0472">Membrane</keyword>
<evidence type="ECO:0000256" key="2">
    <source>
        <dbReference type="SAM" id="Phobius"/>
    </source>
</evidence>
<comment type="caution">
    <text evidence="4">The sequence shown here is derived from an EMBL/GenBank/DDBJ whole genome shotgun (WGS) entry which is preliminary data.</text>
</comment>
<sequence length="349" mass="35934">MAPRIVGRLFAVGLFLAVAAGAVVIPAAPAVAAGGVDLKVAVNQTTLDHRVRLDPGEPARVTVKLINNTDAALRVRSVRLRGSVLGLTFYSVGTVIPVQVPARESREWEVEVDLADLGSQATGLLPLEVAVVDVDRRTIASADGTADVRGSLLCAFGLFGVGLLAATAVLWATALFALARGRLPRNRWLRAVRFVWGGIGLGLVAVVSLAVLRVIAPSPPAELAFVLGAAVVSFVVGYLTPRPADPPPPHDRPDAFADDAYTTDAYTTDAYAAGTHAAGAYSTDAGTLPGAGYAPAGAGPEVVGGPGPRGSGWEPYSASGPQEQEQNDPYGRASPYDWGNPHGQGGPAL</sequence>
<accession>A0A937UQ14</accession>
<feature type="transmembrane region" description="Helical" evidence="2">
    <location>
        <begin position="221"/>
        <end position="240"/>
    </location>
</feature>
<dbReference type="Proteomes" id="UP000604475">
    <property type="component" value="Unassembled WGS sequence"/>
</dbReference>
<feature type="transmembrane region" description="Helical" evidence="2">
    <location>
        <begin position="191"/>
        <end position="215"/>
    </location>
</feature>
<keyword evidence="2" id="KW-0812">Transmembrane</keyword>
<keyword evidence="2" id="KW-1133">Transmembrane helix</keyword>
<gene>
    <name evidence="4" type="ORF">I7412_30465</name>
</gene>
<evidence type="ECO:0000313" key="5">
    <source>
        <dbReference type="Proteomes" id="UP000604475"/>
    </source>
</evidence>
<protein>
    <submittedName>
        <fullName evidence="4">Uncharacterized protein</fullName>
    </submittedName>
</protein>
<dbReference type="EMBL" id="JAEACQ010000270">
    <property type="protein sequence ID" value="MBL7631409.1"/>
    <property type="molecule type" value="Genomic_DNA"/>
</dbReference>
<keyword evidence="3" id="KW-0732">Signal</keyword>
<feature type="region of interest" description="Disordered" evidence="1">
    <location>
        <begin position="295"/>
        <end position="349"/>
    </location>
</feature>
<name>A0A937UQ14_9ACTN</name>
<organism evidence="4 5">
    <name type="scientific">Frankia nepalensis</name>
    <dbReference type="NCBI Taxonomy" id="1836974"/>
    <lineage>
        <taxon>Bacteria</taxon>
        <taxon>Bacillati</taxon>
        <taxon>Actinomycetota</taxon>
        <taxon>Actinomycetes</taxon>
        <taxon>Frankiales</taxon>
        <taxon>Frankiaceae</taxon>
        <taxon>Frankia</taxon>
    </lineage>
</organism>
<feature type="transmembrane region" description="Helical" evidence="2">
    <location>
        <begin position="155"/>
        <end position="179"/>
    </location>
</feature>
<evidence type="ECO:0000313" key="4">
    <source>
        <dbReference type="EMBL" id="MBL7631409.1"/>
    </source>
</evidence>
<evidence type="ECO:0000256" key="3">
    <source>
        <dbReference type="SAM" id="SignalP"/>
    </source>
</evidence>
<dbReference type="AlphaFoldDB" id="A0A937UQ14"/>
<feature type="signal peptide" evidence="3">
    <location>
        <begin position="1"/>
        <end position="32"/>
    </location>
</feature>